<dbReference type="InterPro" id="IPR005650">
    <property type="entry name" value="BlaI_family"/>
</dbReference>
<dbReference type="Proteomes" id="UP000823963">
    <property type="component" value="Unassembled WGS sequence"/>
</dbReference>
<evidence type="ECO:0000256" key="2">
    <source>
        <dbReference type="ARBA" id="ARBA00023015"/>
    </source>
</evidence>
<evidence type="ECO:0000256" key="1">
    <source>
        <dbReference type="ARBA" id="ARBA00011046"/>
    </source>
</evidence>
<dbReference type="PIRSF" id="PIRSF019455">
    <property type="entry name" value="CopR_AtkY"/>
    <property type="match status" value="1"/>
</dbReference>
<evidence type="ECO:0000313" key="6">
    <source>
        <dbReference type="Proteomes" id="UP000823963"/>
    </source>
</evidence>
<keyword evidence="3" id="KW-0238">DNA-binding</keyword>
<dbReference type="InterPro" id="IPR014071">
    <property type="entry name" value="Cu_transp_CopY/TcrY"/>
</dbReference>
<name>A0A9D1UX53_9LACO</name>
<dbReference type="Pfam" id="PF03965">
    <property type="entry name" value="Penicillinase_R"/>
    <property type="match status" value="1"/>
</dbReference>
<sequence>MTSKVEISNAEWELMRLLWTLGHATSRQLSEILAEKFSWKTATVKTLLHRLIDKQIIRSEKHGRAFMYYPNVGEQSTIDQQVMNAMDKICQMHVGQTLNYILKQVPLSQADIKTLQQTLVQKQKDAPEILECNCLPSVNCKH</sequence>
<keyword evidence="4" id="KW-0804">Transcription</keyword>
<proteinExistence type="inferred from homology"/>
<dbReference type="GO" id="GO:0045892">
    <property type="term" value="P:negative regulation of DNA-templated transcription"/>
    <property type="evidence" value="ECO:0007669"/>
    <property type="project" value="InterPro"/>
</dbReference>
<dbReference type="InterPro" id="IPR036390">
    <property type="entry name" value="WH_DNA-bd_sf"/>
</dbReference>
<keyword evidence="2" id="KW-0805">Transcription regulation</keyword>
<evidence type="ECO:0000313" key="5">
    <source>
        <dbReference type="EMBL" id="HIX02025.1"/>
    </source>
</evidence>
<dbReference type="InterPro" id="IPR036388">
    <property type="entry name" value="WH-like_DNA-bd_sf"/>
</dbReference>
<dbReference type="AlphaFoldDB" id="A0A9D1UX53"/>
<dbReference type="EMBL" id="DXFP01000040">
    <property type="protein sequence ID" value="HIX02025.1"/>
    <property type="molecule type" value="Genomic_DNA"/>
</dbReference>
<evidence type="ECO:0000256" key="4">
    <source>
        <dbReference type="ARBA" id="ARBA00023163"/>
    </source>
</evidence>
<dbReference type="GO" id="GO:0003677">
    <property type="term" value="F:DNA binding"/>
    <property type="evidence" value="ECO:0007669"/>
    <property type="project" value="UniProtKB-KW"/>
</dbReference>
<gene>
    <name evidence="5" type="ORF">H9861_04645</name>
</gene>
<comment type="similarity">
    <text evidence="1">Belongs to the BlaI transcriptional regulatory family.</text>
</comment>
<dbReference type="NCBIfam" id="TIGR02698">
    <property type="entry name" value="CopY_TcrY"/>
    <property type="match status" value="1"/>
</dbReference>
<reference evidence="5" key="1">
    <citation type="journal article" date="2021" name="PeerJ">
        <title>Extensive microbial diversity within the chicken gut microbiome revealed by metagenomics and culture.</title>
        <authorList>
            <person name="Gilroy R."/>
            <person name="Ravi A."/>
            <person name="Getino M."/>
            <person name="Pursley I."/>
            <person name="Horton D.L."/>
            <person name="Alikhan N.F."/>
            <person name="Baker D."/>
            <person name="Gharbi K."/>
            <person name="Hall N."/>
            <person name="Watson M."/>
            <person name="Adriaenssens E.M."/>
            <person name="Foster-Nyarko E."/>
            <person name="Jarju S."/>
            <person name="Secka A."/>
            <person name="Antonio M."/>
            <person name="Oren A."/>
            <person name="Chaudhuri R.R."/>
            <person name="La Ragione R."/>
            <person name="Hildebrand F."/>
            <person name="Pallen M.J."/>
        </authorList>
    </citation>
    <scope>NUCLEOTIDE SEQUENCE</scope>
    <source>
        <strain evidence="5">6627</strain>
    </source>
</reference>
<dbReference type="Gene3D" id="1.10.10.10">
    <property type="entry name" value="Winged helix-like DNA-binding domain superfamily/Winged helix DNA-binding domain"/>
    <property type="match status" value="1"/>
</dbReference>
<dbReference type="SUPFAM" id="SSF46785">
    <property type="entry name" value="Winged helix' DNA-binding domain"/>
    <property type="match status" value="1"/>
</dbReference>
<organism evidence="5 6">
    <name type="scientific">Candidatus Ligilactobacillus excrementigallinarum</name>
    <dbReference type="NCBI Taxonomy" id="2838641"/>
    <lineage>
        <taxon>Bacteria</taxon>
        <taxon>Bacillati</taxon>
        <taxon>Bacillota</taxon>
        <taxon>Bacilli</taxon>
        <taxon>Lactobacillales</taxon>
        <taxon>Lactobacillaceae</taxon>
        <taxon>Ligilactobacillus</taxon>
    </lineage>
</organism>
<reference evidence="5" key="2">
    <citation type="submission" date="2021-04" db="EMBL/GenBank/DDBJ databases">
        <authorList>
            <person name="Gilroy R."/>
        </authorList>
    </citation>
    <scope>NUCLEOTIDE SEQUENCE</scope>
    <source>
        <strain evidence="5">6627</strain>
    </source>
</reference>
<comment type="caution">
    <text evidence="5">The sequence shown here is derived from an EMBL/GenBank/DDBJ whole genome shotgun (WGS) entry which is preliminary data.</text>
</comment>
<protein>
    <submittedName>
        <fullName evidence="5">CopY/TcrY family copper transport repressor</fullName>
    </submittedName>
</protein>
<accession>A0A9D1UX53</accession>
<evidence type="ECO:0000256" key="3">
    <source>
        <dbReference type="ARBA" id="ARBA00023125"/>
    </source>
</evidence>